<dbReference type="InterPro" id="IPR001078">
    <property type="entry name" value="2-oxoacid_DH_actylTfrase"/>
</dbReference>
<evidence type="ECO:0000313" key="10">
    <source>
        <dbReference type="EMBL" id="KOO39211.1"/>
    </source>
</evidence>
<feature type="domain" description="Lipoyl-binding" evidence="8">
    <location>
        <begin position="2"/>
        <end position="77"/>
    </location>
</feature>
<name>A0A0M0KJZ6_ALKHA</name>
<keyword evidence="3 6" id="KW-0808">Transferase</keyword>
<feature type="region of interest" description="Disordered" evidence="7">
    <location>
        <begin position="160"/>
        <end position="179"/>
    </location>
</feature>
<evidence type="ECO:0000256" key="5">
    <source>
        <dbReference type="ARBA" id="ARBA00023315"/>
    </source>
</evidence>
<dbReference type="InterPro" id="IPR036625">
    <property type="entry name" value="E3-bd_dom_sf"/>
</dbReference>
<dbReference type="SUPFAM" id="SSF52777">
    <property type="entry name" value="CoA-dependent acyltransferases"/>
    <property type="match status" value="1"/>
</dbReference>
<feature type="region of interest" description="Disordered" evidence="7">
    <location>
        <begin position="86"/>
        <end position="105"/>
    </location>
</feature>
<dbReference type="SUPFAM" id="SSF47005">
    <property type="entry name" value="Peripheral subunit-binding domain of 2-oxo acid dehydrogenase complex"/>
    <property type="match status" value="1"/>
</dbReference>
<dbReference type="Gene3D" id="3.30.559.10">
    <property type="entry name" value="Chloramphenicol acetyltransferase-like domain"/>
    <property type="match status" value="1"/>
</dbReference>
<evidence type="ECO:0000259" key="9">
    <source>
        <dbReference type="PROSITE" id="PS51826"/>
    </source>
</evidence>
<dbReference type="GO" id="GO:0016407">
    <property type="term" value="F:acetyltransferase activity"/>
    <property type="evidence" value="ECO:0007669"/>
    <property type="project" value="TreeGrafter"/>
</dbReference>
<dbReference type="EMBL" id="LILD01000001">
    <property type="protein sequence ID" value="KOO39211.1"/>
    <property type="molecule type" value="Genomic_DNA"/>
</dbReference>
<dbReference type="InterPro" id="IPR004167">
    <property type="entry name" value="PSBD"/>
</dbReference>
<keyword evidence="4 6" id="KW-0450">Lipoyl</keyword>
<feature type="compositionally biased region" description="Basic and acidic residues" evidence="7">
    <location>
        <begin position="87"/>
        <end position="105"/>
    </location>
</feature>
<dbReference type="Pfam" id="PF00198">
    <property type="entry name" value="2-oxoacid_dh"/>
    <property type="match status" value="1"/>
</dbReference>
<dbReference type="AlphaFoldDB" id="A0A0M0KJZ6"/>
<keyword evidence="5 6" id="KW-0012">Acyltransferase</keyword>
<protein>
    <recommendedName>
        <fullName evidence="6">Dihydrolipoamide acetyltransferase component of pyruvate dehydrogenase complex</fullName>
        <ecNumber evidence="6">2.3.1.-</ecNumber>
    </recommendedName>
</protein>
<dbReference type="Pfam" id="PF02817">
    <property type="entry name" value="E3_binding"/>
    <property type="match status" value="1"/>
</dbReference>
<dbReference type="GO" id="GO:0031405">
    <property type="term" value="F:lipoic acid binding"/>
    <property type="evidence" value="ECO:0007669"/>
    <property type="project" value="TreeGrafter"/>
</dbReference>
<evidence type="ECO:0000256" key="2">
    <source>
        <dbReference type="ARBA" id="ARBA00007317"/>
    </source>
</evidence>
<dbReference type="PATRIC" id="fig|136160.3.peg.2478"/>
<dbReference type="EC" id="2.3.1.-" evidence="6"/>
<dbReference type="InterPro" id="IPR023213">
    <property type="entry name" value="CAT-like_dom_sf"/>
</dbReference>
<dbReference type="GO" id="GO:0005737">
    <property type="term" value="C:cytoplasm"/>
    <property type="evidence" value="ECO:0007669"/>
    <property type="project" value="TreeGrafter"/>
</dbReference>
<dbReference type="FunFam" id="3.30.559.10:FF:000040">
    <property type="entry name" value="Dihydrolipoamide acetyltransferase component of pyruvate dehydrogenase complex"/>
    <property type="match status" value="1"/>
</dbReference>
<evidence type="ECO:0000259" key="8">
    <source>
        <dbReference type="PROSITE" id="PS50968"/>
    </source>
</evidence>
<dbReference type="InterPro" id="IPR050743">
    <property type="entry name" value="2-oxoacid_DH_E2_comp"/>
</dbReference>
<comment type="caution">
    <text evidence="10">The sequence shown here is derived from an EMBL/GenBank/DDBJ whole genome shotgun (WGS) entry which is preliminary data.</text>
</comment>
<evidence type="ECO:0000256" key="6">
    <source>
        <dbReference type="RuleBase" id="RU003423"/>
    </source>
</evidence>
<reference evidence="10" key="1">
    <citation type="submission" date="2015-08" db="EMBL/GenBank/DDBJ databases">
        <title>Complete DNA Sequence of Pseudomonas syringae pv. actinidiae, the Causal Agent of Kiwifruit Canker Disease.</title>
        <authorList>
            <person name="Rikkerink E.H.A."/>
            <person name="Fineran P.C."/>
        </authorList>
    </citation>
    <scope>NUCLEOTIDE SEQUENCE</scope>
    <source>
        <strain evidence="10">DSM 13666</strain>
    </source>
</reference>
<sequence length="410" mass="44158">MAVEVVMPKLGMSMKEGTISVWNKKEGDMVAKGEAIVSIQSEKIETEIEAPADGTLLKVVVQEDQSVPPGTVIGYIGEPNEQLDQSKSLEKQQADSHAEKATEGAVFDVEKPSSKGATVSSSPVARKMALKAGINLEDIVGTGPGGRITKADVEKTIAEQRVEPSEAKRSNSDVTEKGMQDGAKITPASAMRQVIATRMHGSLMQSAQLTMNMKADVTDLMALREEVNHTVQTRYGMKLTVTDFIARAVVLALQEHSNMNSAYIDEHIVTYEYVHLGMAVSLTQGLVVPVVQHAEALSVVELSKQIKSLSEQARTGKLQSDQLTGSTFTVTNLGVYGVDHFTPILNPPEAGILGVGAATDAPVFQGGDWQTRTMLPLSLTFDHRIVDGAPAAEFLQTIKQFLEKPTHLLL</sequence>
<evidence type="ECO:0000256" key="1">
    <source>
        <dbReference type="ARBA" id="ARBA00001938"/>
    </source>
</evidence>
<accession>A0A0M0KJZ6</accession>
<evidence type="ECO:0000256" key="3">
    <source>
        <dbReference type="ARBA" id="ARBA00022679"/>
    </source>
</evidence>
<evidence type="ECO:0000256" key="4">
    <source>
        <dbReference type="ARBA" id="ARBA00022823"/>
    </source>
</evidence>
<dbReference type="PANTHER" id="PTHR43178">
    <property type="entry name" value="DIHYDROLIPOAMIDE ACETYLTRANSFERASE COMPONENT OF PYRUVATE DEHYDROGENASE COMPLEX"/>
    <property type="match status" value="1"/>
</dbReference>
<organism evidence="10">
    <name type="scientific">Halalkalibacterium halodurans</name>
    <name type="common">Bacillus halodurans</name>
    <dbReference type="NCBI Taxonomy" id="86665"/>
    <lineage>
        <taxon>Bacteria</taxon>
        <taxon>Bacillati</taxon>
        <taxon>Bacillota</taxon>
        <taxon>Bacilli</taxon>
        <taxon>Bacillales</taxon>
        <taxon>Bacillaceae</taxon>
        <taxon>Halalkalibacterium (ex Joshi et al. 2022)</taxon>
    </lineage>
</organism>
<dbReference type="RefSeq" id="WP_053431271.1">
    <property type="nucleotide sequence ID" value="NZ_CP040441.1"/>
</dbReference>
<dbReference type="SUPFAM" id="SSF51230">
    <property type="entry name" value="Single hybrid motif"/>
    <property type="match status" value="1"/>
</dbReference>
<dbReference type="GeneID" id="87597431"/>
<feature type="domain" description="Peripheral subunit-binding (PSBD)" evidence="9">
    <location>
        <begin position="120"/>
        <end position="157"/>
    </location>
</feature>
<dbReference type="InterPro" id="IPR000089">
    <property type="entry name" value="Biotin_lipoyl"/>
</dbReference>
<dbReference type="Pfam" id="PF00364">
    <property type="entry name" value="Biotin_lipoyl"/>
    <property type="match status" value="1"/>
</dbReference>
<dbReference type="InterPro" id="IPR011053">
    <property type="entry name" value="Single_hybrid_motif"/>
</dbReference>
<proteinExistence type="inferred from homology"/>
<dbReference type="Gene3D" id="4.10.320.10">
    <property type="entry name" value="E3-binding domain"/>
    <property type="match status" value="1"/>
</dbReference>
<gene>
    <name evidence="10" type="ORF">AMD02_10440</name>
</gene>
<dbReference type="PROSITE" id="PS51826">
    <property type="entry name" value="PSBD"/>
    <property type="match status" value="1"/>
</dbReference>
<dbReference type="PROSITE" id="PS50968">
    <property type="entry name" value="BIOTINYL_LIPOYL"/>
    <property type="match status" value="1"/>
</dbReference>
<dbReference type="PANTHER" id="PTHR43178:SF5">
    <property type="entry name" value="LIPOAMIDE ACYLTRANSFERASE COMPONENT OF BRANCHED-CHAIN ALPHA-KETO ACID DEHYDROGENASE COMPLEX, MITOCHONDRIAL"/>
    <property type="match status" value="1"/>
</dbReference>
<comment type="cofactor">
    <cofactor evidence="1 6">
        <name>(R)-lipoate</name>
        <dbReference type="ChEBI" id="CHEBI:83088"/>
    </cofactor>
</comment>
<dbReference type="CDD" id="cd06849">
    <property type="entry name" value="lipoyl_domain"/>
    <property type="match status" value="1"/>
</dbReference>
<evidence type="ECO:0000256" key="7">
    <source>
        <dbReference type="SAM" id="MobiDB-lite"/>
    </source>
</evidence>
<dbReference type="Gene3D" id="2.40.50.100">
    <property type="match status" value="1"/>
</dbReference>
<comment type="similarity">
    <text evidence="2 6">Belongs to the 2-oxoacid dehydrogenase family.</text>
</comment>